<proteinExistence type="predicted"/>
<feature type="repeat" description="ANK" evidence="8">
    <location>
        <begin position="107"/>
        <end position="139"/>
    </location>
</feature>
<evidence type="ECO:0000256" key="6">
    <source>
        <dbReference type="ARBA" id="ARBA00037432"/>
    </source>
</evidence>
<dbReference type="Gene3D" id="2.30.30.40">
    <property type="entry name" value="SH3 Domains"/>
    <property type="match status" value="1"/>
</dbReference>
<dbReference type="PROSITE" id="PS50088">
    <property type="entry name" value="ANK_REPEAT"/>
    <property type="match status" value="3"/>
</dbReference>
<keyword evidence="3" id="KW-0963">Cytoplasm</keyword>
<keyword evidence="4" id="KW-0677">Repeat</keyword>
<organism evidence="11 12">
    <name type="scientific">Rhizoclosmatium globosum</name>
    <dbReference type="NCBI Taxonomy" id="329046"/>
    <lineage>
        <taxon>Eukaryota</taxon>
        <taxon>Fungi</taxon>
        <taxon>Fungi incertae sedis</taxon>
        <taxon>Chytridiomycota</taxon>
        <taxon>Chytridiomycota incertae sedis</taxon>
        <taxon>Chytridiomycetes</taxon>
        <taxon>Chytridiales</taxon>
        <taxon>Chytriomycetaceae</taxon>
        <taxon>Rhizoclosmatium</taxon>
    </lineage>
</organism>
<keyword evidence="2 9" id="KW-0728">SH3 domain</keyword>
<dbReference type="InterPro" id="IPR001452">
    <property type="entry name" value="SH3_domain"/>
</dbReference>
<name>A0A1Y2CNW5_9FUNG</name>
<dbReference type="GO" id="GO:0007165">
    <property type="term" value="P:signal transduction"/>
    <property type="evidence" value="ECO:0007669"/>
    <property type="project" value="TreeGrafter"/>
</dbReference>
<dbReference type="GO" id="GO:0005737">
    <property type="term" value="C:cytoplasm"/>
    <property type="evidence" value="ECO:0007669"/>
    <property type="project" value="UniProtKB-SubCell"/>
</dbReference>
<dbReference type="Pfam" id="PF00018">
    <property type="entry name" value="SH3_1"/>
    <property type="match status" value="1"/>
</dbReference>
<feature type="domain" description="SH3" evidence="10">
    <location>
        <begin position="14"/>
        <end position="73"/>
    </location>
</feature>
<dbReference type="InterPro" id="IPR036028">
    <property type="entry name" value="SH3-like_dom_sf"/>
</dbReference>
<protein>
    <recommendedName>
        <fullName evidence="7">Osteoclast-stimulating factor 1</fullName>
    </recommendedName>
</protein>
<dbReference type="PROSITE" id="PS50297">
    <property type="entry name" value="ANK_REP_REGION"/>
    <property type="match status" value="2"/>
</dbReference>
<dbReference type="InterPro" id="IPR002110">
    <property type="entry name" value="Ankyrin_rpt"/>
</dbReference>
<dbReference type="Gene3D" id="1.25.40.20">
    <property type="entry name" value="Ankyrin repeat-containing domain"/>
    <property type="match status" value="1"/>
</dbReference>
<evidence type="ECO:0000256" key="3">
    <source>
        <dbReference type="ARBA" id="ARBA00022490"/>
    </source>
</evidence>
<dbReference type="Pfam" id="PF12796">
    <property type="entry name" value="Ank_2"/>
    <property type="match status" value="1"/>
</dbReference>
<evidence type="ECO:0000313" key="12">
    <source>
        <dbReference type="Proteomes" id="UP000193642"/>
    </source>
</evidence>
<dbReference type="EMBL" id="MCGO01000011">
    <property type="protein sequence ID" value="ORY48730.1"/>
    <property type="molecule type" value="Genomic_DNA"/>
</dbReference>
<dbReference type="CDD" id="cd11772">
    <property type="entry name" value="SH3_OSTF1"/>
    <property type="match status" value="1"/>
</dbReference>
<feature type="repeat" description="ANK" evidence="8">
    <location>
        <begin position="140"/>
        <end position="173"/>
    </location>
</feature>
<comment type="subcellular location">
    <subcellularLocation>
        <location evidence="1">Cytoplasm</location>
    </subcellularLocation>
</comment>
<dbReference type="FunFam" id="2.30.30.40:FF:000072">
    <property type="entry name" value="Unconventional Myosin IB"/>
    <property type="match status" value="1"/>
</dbReference>
<evidence type="ECO:0000256" key="2">
    <source>
        <dbReference type="ARBA" id="ARBA00022443"/>
    </source>
</evidence>
<evidence type="ECO:0000256" key="4">
    <source>
        <dbReference type="ARBA" id="ARBA00022737"/>
    </source>
</evidence>
<comment type="caution">
    <text evidence="11">The sequence shown here is derived from an EMBL/GenBank/DDBJ whole genome shotgun (WGS) entry which is preliminary data.</text>
</comment>
<keyword evidence="5 8" id="KW-0040">ANK repeat</keyword>
<dbReference type="Proteomes" id="UP000193642">
    <property type="component" value="Unassembled WGS sequence"/>
</dbReference>
<dbReference type="InterPro" id="IPR036770">
    <property type="entry name" value="Ankyrin_rpt-contain_sf"/>
</dbReference>
<dbReference type="SUPFAM" id="SSF48403">
    <property type="entry name" value="Ankyrin repeat"/>
    <property type="match status" value="1"/>
</dbReference>
<dbReference type="SMART" id="SM00326">
    <property type="entry name" value="SH3"/>
    <property type="match status" value="1"/>
</dbReference>
<sequence length="212" mass="22451">MAAPPPRPTRPGKKEIAVVEAKFAYTAQNPDELSFEEGDILYVLQKDDAGWWKCRSGDKEGLVPANYVGESTVEIENPMHEAAKRGNVAFLAELLAAGVSVNGLDRAGNSPLHWAARAGKTDVVRMLLEQKPAINSKNKLGDTPLHNAAWGGHLAVVTLLLSQPDIQVNIKNNDGATPQSLSKSDDVAALLIQFGNSSSGAGAVGGEDEDSD</sequence>
<keyword evidence="12" id="KW-1185">Reference proteome</keyword>
<dbReference type="SMART" id="SM00248">
    <property type="entry name" value="ANK"/>
    <property type="match status" value="3"/>
</dbReference>
<reference evidence="11 12" key="1">
    <citation type="submission" date="2016-07" db="EMBL/GenBank/DDBJ databases">
        <title>Pervasive Adenine N6-methylation of Active Genes in Fungi.</title>
        <authorList>
            <consortium name="DOE Joint Genome Institute"/>
            <person name="Mondo S.J."/>
            <person name="Dannebaum R.O."/>
            <person name="Kuo R.C."/>
            <person name="Labutti K."/>
            <person name="Haridas S."/>
            <person name="Kuo A."/>
            <person name="Salamov A."/>
            <person name="Ahrendt S.R."/>
            <person name="Lipzen A."/>
            <person name="Sullivan W."/>
            <person name="Andreopoulos W.B."/>
            <person name="Clum A."/>
            <person name="Lindquist E."/>
            <person name="Daum C."/>
            <person name="Ramamoorthy G.K."/>
            <person name="Gryganskyi A."/>
            <person name="Culley D."/>
            <person name="Magnuson J.K."/>
            <person name="James T.Y."/>
            <person name="O'Malley M.A."/>
            <person name="Stajich J.E."/>
            <person name="Spatafora J.W."/>
            <person name="Visel A."/>
            <person name="Grigoriev I.V."/>
        </authorList>
    </citation>
    <scope>NUCLEOTIDE SEQUENCE [LARGE SCALE GENOMIC DNA]</scope>
    <source>
        <strain evidence="11 12">JEL800</strain>
    </source>
</reference>
<evidence type="ECO:0000256" key="9">
    <source>
        <dbReference type="PROSITE-ProRule" id="PRU00192"/>
    </source>
</evidence>
<evidence type="ECO:0000259" key="10">
    <source>
        <dbReference type="PROSITE" id="PS50002"/>
    </source>
</evidence>
<evidence type="ECO:0000256" key="7">
    <source>
        <dbReference type="ARBA" id="ARBA00040640"/>
    </source>
</evidence>
<feature type="repeat" description="ANK" evidence="8">
    <location>
        <begin position="74"/>
        <end position="106"/>
    </location>
</feature>
<dbReference type="PRINTS" id="PR00499">
    <property type="entry name" value="P67PHOX"/>
</dbReference>
<dbReference type="OrthoDB" id="2093799at2759"/>
<evidence type="ECO:0000256" key="5">
    <source>
        <dbReference type="ARBA" id="ARBA00023043"/>
    </source>
</evidence>
<evidence type="ECO:0000256" key="8">
    <source>
        <dbReference type="PROSITE-ProRule" id="PRU00023"/>
    </source>
</evidence>
<dbReference type="SUPFAM" id="SSF50044">
    <property type="entry name" value="SH3-domain"/>
    <property type="match status" value="1"/>
</dbReference>
<dbReference type="PANTHER" id="PTHR24155:SF10">
    <property type="entry name" value="OSTEOCLAST-STIMULATING FACTOR 1"/>
    <property type="match status" value="1"/>
</dbReference>
<gene>
    <name evidence="11" type="ORF">BCR33DRAFT_848080</name>
</gene>
<comment type="function">
    <text evidence="6">Induces bone resorption, acting probably through a signaling cascade which results in the secretion of factor(s) enhancing osteoclast formation and activity.</text>
</comment>
<dbReference type="PRINTS" id="PR00452">
    <property type="entry name" value="SH3DOMAIN"/>
</dbReference>
<accession>A0A1Y2CNW5</accession>
<evidence type="ECO:0000256" key="1">
    <source>
        <dbReference type="ARBA" id="ARBA00004496"/>
    </source>
</evidence>
<evidence type="ECO:0000313" key="11">
    <source>
        <dbReference type="EMBL" id="ORY48730.1"/>
    </source>
</evidence>
<dbReference type="PANTHER" id="PTHR24155">
    <property type="entry name" value="OSTEOCLAST-STIMULATING FACTOR 1"/>
    <property type="match status" value="1"/>
</dbReference>
<dbReference type="PROSITE" id="PS50002">
    <property type="entry name" value="SH3"/>
    <property type="match status" value="1"/>
</dbReference>
<dbReference type="AlphaFoldDB" id="A0A1Y2CNW5"/>
<dbReference type="STRING" id="329046.A0A1Y2CNW5"/>